<dbReference type="Gene3D" id="3.90.550.10">
    <property type="entry name" value="Spore Coat Polysaccharide Biosynthesis Protein SpsA, Chain A"/>
    <property type="match status" value="1"/>
</dbReference>
<dbReference type="InterPro" id="IPR001173">
    <property type="entry name" value="Glyco_trans_2-like"/>
</dbReference>
<dbReference type="EMBL" id="QSSN01000002">
    <property type="protein sequence ID" value="RGL88761.1"/>
    <property type="molecule type" value="Genomic_DNA"/>
</dbReference>
<protein>
    <submittedName>
        <fullName evidence="2">Glycosyltransferase family 2 protein</fullName>
    </submittedName>
</protein>
<proteinExistence type="predicted"/>
<dbReference type="AlphaFoldDB" id="A0A3E4TCC7"/>
<keyword evidence="2" id="KW-0808">Transferase</keyword>
<gene>
    <name evidence="2" type="ORF">DXC44_03460</name>
</gene>
<sequence length="331" mass="39335">MSKNIHPLISVIIPTYNVDKYLNKCLQSISEQSYNNYEVIIIIDGSTDNSYQIAKEFCNTHKKFHVYYQDNAGSGPARNNGLRHSHGEFVTFIDPDDWIDKFYIEHLVFHWEKTKCDLIISGCINSFFKKNDTFKKYVIDKPEVINYNTIKEIRTNYITLCQKHLLSAPTRKLYKMDIIRENNIVFPDLRRSQDIVFNYKYYNYVQSLSVTDYCGYYYRINLSNYALRLKPEYYDTIKLLYTNIKNMHNNWKVPFDDVSCSTIYFNVITAYIESQILRKLKYDHILEDNIIMHIIITASPKGIYKKYLKKAIIAKQYNITKALIKLKVFFK</sequence>
<organism evidence="2">
    <name type="scientific">Phocaeicola vulgatus</name>
    <name type="common">Bacteroides vulgatus</name>
    <dbReference type="NCBI Taxonomy" id="821"/>
    <lineage>
        <taxon>Bacteria</taxon>
        <taxon>Pseudomonadati</taxon>
        <taxon>Bacteroidota</taxon>
        <taxon>Bacteroidia</taxon>
        <taxon>Bacteroidales</taxon>
        <taxon>Bacteroidaceae</taxon>
        <taxon>Phocaeicola</taxon>
    </lineage>
</organism>
<dbReference type="PANTHER" id="PTHR22916">
    <property type="entry name" value="GLYCOSYLTRANSFERASE"/>
    <property type="match status" value="1"/>
</dbReference>
<dbReference type="Pfam" id="PF00535">
    <property type="entry name" value="Glycos_transf_2"/>
    <property type="match status" value="1"/>
</dbReference>
<name>A0A3E4TCC7_PHOVU</name>
<dbReference type="Proteomes" id="UP000261278">
    <property type="component" value="Unassembled WGS sequence"/>
</dbReference>
<feature type="domain" description="Glycosyltransferase 2-like" evidence="1">
    <location>
        <begin position="10"/>
        <end position="178"/>
    </location>
</feature>
<dbReference type="GO" id="GO:0016758">
    <property type="term" value="F:hexosyltransferase activity"/>
    <property type="evidence" value="ECO:0007669"/>
    <property type="project" value="UniProtKB-ARBA"/>
</dbReference>
<evidence type="ECO:0000313" key="2">
    <source>
        <dbReference type="EMBL" id="RGL88761.1"/>
    </source>
</evidence>
<reference evidence="2" key="1">
    <citation type="submission" date="2018-08" db="EMBL/GenBank/DDBJ databases">
        <title>A genome reference for cultivated species of the human gut microbiota.</title>
        <authorList>
            <person name="Zou Y."/>
            <person name="Xue W."/>
            <person name="Luo G."/>
        </authorList>
    </citation>
    <scope>NUCLEOTIDE SEQUENCE [LARGE SCALE GENOMIC DNA]</scope>
    <source>
        <strain evidence="2">TF05-18</strain>
    </source>
</reference>
<dbReference type="RefSeq" id="WP_117677847.1">
    <property type="nucleotide sequence ID" value="NZ_JAKKXL010000020.1"/>
</dbReference>
<comment type="caution">
    <text evidence="2">The sequence shown here is derived from an EMBL/GenBank/DDBJ whole genome shotgun (WGS) entry which is preliminary data.</text>
</comment>
<dbReference type="CDD" id="cd00761">
    <property type="entry name" value="Glyco_tranf_GTA_type"/>
    <property type="match status" value="1"/>
</dbReference>
<dbReference type="SUPFAM" id="SSF53448">
    <property type="entry name" value="Nucleotide-diphospho-sugar transferases"/>
    <property type="match status" value="1"/>
</dbReference>
<dbReference type="InterPro" id="IPR029044">
    <property type="entry name" value="Nucleotide-diphossugar_trans"/>
</dbReference>
<accession>A0A3E4TCC7</accession>
<dbReference type="PANTHER" id="PTHR22916:SF3">
    <property type="entry name" value="UDP-GLCNAC:BETAGAL BETA-1,3-N-ACETYLGLUCOSAMINYLTRANSFERASE-LIKE PROTEIN 1"/>
    <property type="match status" value="1"/>
</dbReference>
<evidence type="ECO:0000259" key="1">
    <source>
        <dbReference type="Pfam" id="PF00535"/>
    </source>
</evidence>